<dbReference type="Pfam" id="PF13715">
    <property type="entry name" value="CarbopepD_reg_2"/>
    <property type="match status" value="1"/>
</dbReference>
<keyword evidence="2" id="KW-0812">Transmembrane</keyword>
<dbReference type="InterPro" id="IPR023997">
    <property type="entry name" value="TonB-dep_OMP_SusC/RagA_CS"/>
</dbReference>
<keyword evidence="1" id="KW-0732">Signal</keyword>
<dbReference type="Gene3D" id="2.60.40.1120">
    <property type="entry name" value="Carboxypeptidase-like, regulatory domain"/>
    <property type="match status" value="1"/>
</dbReference>
<reference evidence="4 5" key="1">
    <citation type="submission" date="2018-06" db="EMBL/GenBank/DDBJ databases">
        <title>Genomic Encyclopedia of Archaeal and Bacterial Type Strains, Phase II (KMG-II): from individual species to whole genera.</title>
        <authorList>
            <person name="Goeker M."/>
        </authorList>
    </citation>
    <scope>NUCLEOTIDE SEQUENCE [LARGE SCALE GENOMIC DNA]</scope>
    <source>
        <strain evidence="4 5">DSM 6779</strain>
    </source>
</reference>
<organism evidence="4 5">
    <name type="scientific">Breznakibacter xylanolyticus</name>
    <dbReference type="NCBI Taxonomy" id="990"/>
    <lineage>
        <taxon>Bacteria</taxon>
        <taxon>Pseudomonadati</taxon>
        <taxon>Bacteroidota</taxon>
        <taxon>Bacteroidia</taxon>
        <taxon>Marinilabiliales</taxon>
        <taxon>Marinilabiliaceae</taxon>
        <taxon>Breznakibacter</taxon>
    </lineage>
</organism>
<dbReference type="AlphaFoldDB" id="A0A2W7MT05"/>
<dbReference type="GO" id="GO:0044718">
    <property type="term" value="P:siderophore transmembrane transport"/>
    <property type="evidence" value="ECO:0007669"/>
    <property type="project" value="TreeGrafter"/>
</dbReference>
<keyword evidence="2" id="KW-0472">Membrane</keyword>
<dbReference type="Pfam" id="PF07715">
    <property type="entry name" value="Plug"/>
    <property type="match status" value="1"/>
</dbReference>
<evidence type="ECO:0000313" key="4">
    <source>
        <dbReference type="EMBL" id="PZX10641.1"/>
    </source>
</evidence>
<dbReference type="SUPFAM" id="SSF56935">
    <property type="entry name" value="Porins"/>
    <property type="match status" value="1"/>
</dbReference>
<feature type="domain" description="TonB-dependent receptor plug" evidence="3">
    <location>
        <begin position="90"/>
        <end position="197"/>
    </location>
</feature>
<keyword evidence="2" id="KW-1134">Transmembrane beta strand</keyword>
<dbReference type="SUPFAM" id="SSF49464">
    <property type="entry name" value="Carboxypeptidase regulatory domain-like"/>
    <property type="match status" value="1"/>
</dbReference>
<sequence length="250" mass="26370">MAGSVTDKNGDPLPGVSIVVKGTTTGTITMGDGSYQIEVPSSSSTLVYSFIGFQSQEVMVGGQSNISVTLQDESIGLSDVVVVGYGTQRKESVTGSVASLKGEVVRDVPWANISRALQGRVAGVEMLQTSSKPGAEMQIRIRGTRSLNASNDPLIVLDGIPFAGSIGDINPGDIKSIDILKDASATAIYGSRGANGVILVSTNKGTKGQEAKFSYNGYYGLKDIFAKYPHDERFRIRCVACDRNLSKHVG</sequence>
<dbReference type="InterPro" id="IPR008969">
    <property type="entry name" value="CarboxyPept-like_regulatory"/>
</dbReference>
<evidence type="ECO:0000259" key="3">
    <source>
        <dbReference type="Pfam" id="PF07715"/>
    </source>
</evidence>
<dbReference type="RefSeq" id="WP_245935047.1">
    <property type="nucleotide sequence ID" value="NZ_QKZK01000048.1"/>
</dbReference>
<dbReference type="GO" id="GO:0009279">
    <property type="term" value="C:cell outer membrane"/>
    <property type="evidence" value="ECO:0007669"/>
    <property type="project" value="UniProtKB-SubCell"/>
</dbReference>
<dbReference type="InterPro" id="IPR012910">
    <property type="entry name" value="Plug_dom"/>
</dbReference>
<dbReference type="Proteomes" id="UP000249239">
    <property type="component" value="Unassembled WGS sequence"/>
</dbReference>
<gene>
    <name evidence="4" type="ORF">LX69_03311</name>
</gene>
<dbReference type="EMBL" id="QKZK01000048">
    <property type="protein sequence ID" value="PZX10641.1"/>
    <property type="molecule type" value="Genomic_DNA"/>
</dbReference>
<keyword evidence="2" id="KW-0813">Transport</keyword>
<keyword evidence="4" id="KW-0675">Receptor</keyword>
<name>A0A2W7MT05_9BACT</name>
<proteinExistence type="inferred from homology"/>
<evidence type="ECO:0000313" key="5">
    <source>
        <dbReference type="Proteomes" id="UP000249239"/>
    </source>
</evidence>
<comment type="caution">
    <text evidence="4">The sequence shown here is derived from an EMBL/GenBank/DDBJ whole genome shotgun (WGS) entry which is preliminary data.</text>
</comment>
<dbReference type="NCBIfam" id="TIGR04057">
    <property type="entry name" value="SusC_RagA_signa"/>
    <property type="match status" value="1"/>
</dbReference>
<dbReference type="GO" id="GO:0015344">
    <property type="term" value="F:siderophore uptake transmembrane transporter activity"/>
    <property type="evidence" value="ECO:0007669"/>
    <property type="project" value="TreeGrafter"/>
</dbReference>
<evidence type="ECO:0000256" key="2">
    <source>
        <dbReference type="PROSITE-ProRule" id="PRU01360"/>
    </source>
</evidence>
<protein>
    <submittedName>
        <fullName evidence="4">TonB-dependent SusC/RagA subfamily outer membrane receptor</fullName>
    </submittedName>
</protein>
<comment type="similarity">
    <text evidence="2">Belongs to the TonB-dependent receptor family.</text>
</comment>
<accession>A0A2W7MT05</accession>
<keyword evidence="2" id="KW-0998">Cell outer membrane</keyword>
<keyword evidence="5" id="KW-1185">Reference proteome</keyword>
<dbReference type="Gene3D" id="2.170.130.10">
    <property type="entry name" value="TonB-dependent receptor, plug domain"/>
    <property type="match status" value="1"/>
</dbReference>
<dbReference type="PANTHER" id="PTHR30069">
    <property type="entry name" value="TONB-DEPENDENT OUTER MEMBRANE RECEPTOR"/>
    <property type="match status" value="1"/>
</dbReference>
<comment type="subcellular location">
    <subcellularLocation>
        <location evidence="2">Cell outer membrane</location>
        <topology evidence="2">Multi-pass membrane protein</topology>
    </subcellularLocation>
</comment>
<evidence type="ECO:0000256" key="1">
    <source>
        <dbReference type="ARBA" id="ARBA00022729"/>
    </source>
</evidence>
<dbReference type="PROSITE" id="PS52016">
    <property type="entry name" value="TONB_DEPENDENT_REC_3"/>
    <property type="match status" value="1"/>
</dbReference>
<dbReference type="PANTHER" id="PTHR30069:SF29">
    <property type="entry name" value="HEMOGLOBIN AND HEMOGLOBIN-HAPTOGLOBIN-BINDING PROTEIN 1-RELATED"/>
    <property type="match status" value="1"/>
</dbReference>
<dbReference type="FunFam" id="2.170.130.10:FF:000003">
    <property type="entry name" value="SusC/RagA family TonB-linked outer membrane protein"/>
    <property type="match status" value="1"/>
</dbReference>
<dbReference type="InterPro" id="IPR037066">
    <property type="entry name" value="Plug_dom_sf"/>
</dbReference>
<dbReference type="InterPro" id="IPR039426">
    <property type="entry name" value="TonB-dep_rcpt-like"/>
</dbReference>